<accession>A0A4Q0YXB3</accession>
<gene>
    <name evidence="2" type="ORF">CS022_08145</name>
</gene>
<feature type="transmembrane region" description="Helical" evidence="1">
    <location>
        <begin position="32"/>
        <end position="57"/>
    </location>
</feature>
<dbReference type="RefSeq" id="WP_129121865.1">
    <property type="nucleotide sequence ID" value="NZ_PEIB01000007.1"/>
</dbReference>
<reference evidence="2 3" key="1">
    <citation type="submission" date="2017-10" db="EMBL/GenBank/DDBJ databases">
        <title>Nyctiphanis sp. nov., isolated from the stomach of the euphausiid Nyctiphanes simplex (Hansen, 1911) in the Gulf of California.</title>
        <authorList>
            <person name="Gomez-Gil B."/>
            <person name="Aguilar-Mendez M."/>
            <person name="Lopez-Cortes A."/>
            <person name="Gomez-Gutierrez J."/>
            <person name="Roque A."/>
            <person name="Lang E."/>
            <person name="Gonzalez-Castillo A."/>
        </authorList>
    </citation>
    <scope>NUCLEOTIDE SEQUENCE [LARGE SCALE GENOMIC DNA]</scope>
    <source>
        <strain evidence="2 3">CAIM 600</strain>
    </source>
</reference>
<evidence type="ECO:0000313" key="3">
    <source>
        <dbReference type="Proteomes" id="UP000290287"/>
    </source>
</evidence>
<protein>
    <submittedName>
        <fullName evidence="2">Uncharacterized protein</fullName>
    </submittedName>
</protein>
<evidence type="ECO:0000313" key="2">
    <source>
        <dbReference type="EMBL" id="RXJ73701.1"/>
    </source>
</evidence>
<keyword evidence="3" id="KW-1185">Reference proteome</keyword>
<sequence>MKTQMTNLETNEVLGGHNLTDALTILNALQPFLSAAGGFASALGAVGTALTGLLNALPKSK</sequence>
<dbReference type="EMBL" id="PEIB01000007">
    <property type="protein sequence ID" value="RXJ73701.1"/>
    <property type="molecule type" value="Genomic_DNA"/>
</dbReference>
<organism evidence="2 3">
    <name type="scientific">Veronia nyctiphanis</name>
    <dbReference type="NCBI Taxonomy" id="1278244"/>
    <lineage>
        <taxon>Bacteria</taxon>
        <taxon>Pseudomonadati</taxon>
        <taxon>Pseudomonadota</taxon>
        <taxon>Gammaproteobacteria</taxon>
        <taxon>Vibrionales</taxon>
        <taxon>Vibrionaceae</taxon>
        <taxon>Veronia</taxon>
    </lineage>
</organism>
<dbReference type="Proteomes" id="UP000290287">
    <property type="component" value="Unassembled WGS sequence"/>
</dbReference>
<name>A0A4Q0YXB3_9GAMM</name>
<dbReference type="OrthoDB" id="10008431at2"/>
<proteinExistence type="predicted"/>
<dbReference type="AlphaFoldDB" id="A0A4Q0YXB3"/>
<keyword evidence="1" id="KW-0472">Membrane</keyword>
<comment type="caution">
    <text evidence="2">The sequence shown here is derived from an EMBL/GenBank/DDBJ whole genome shotgun (WGS) entry which is preliminary data.</text>
</comment>
<keyword evidence="1" id="KW-1133">Transmembrane helix</keyword>
<evidence type="ECO:0000256" key="1">
    <source>
        <dbReference type="SAM" id="Phobius"/>
    </source>
</evidence>
<keyword evidence="1" id="KW-0812">Transmembrane</keyword>